<reference evidence="4 5" key="1">
    <citation type="submission" date="2018-02" db="EMBL/GenBank/DDBJ databases">
        <title>Insights into the biology of acidophilic members of the Acidiferrobacteraceae family derived from comparative genomic analyses.</title>
        <authorList>
            <person name="Issotta F."/>
            <person name="Thyssen C."/>
            <person name="Mena C."/>
            <person name="Moya A."/>
            <person name="Bellenberg S."/>
            <person name="Sproer C."/>
            <person name="Covarrubias P.C."/>
            <person name="Sand W."/>
            <person name="Quatrini R."/>
            <person name="Vera M."/>
        </authorList>
    </citation>
    <scope>NUCLEOTIDE SEQUENCE [LARGE SCALE GENOMIC DNA]</scope>
    <source>
        <strain evidence="5">m-1</strain>
    </source>
</reference>
<dbReference type="InterPro" id="IPR036693">
    <property type="entry name" value="TF_LuxR_autoind-bd_dom_sf"/>
</dbReference>
<dbReference type="PANTHER" id="PTHR44688">
    <property type="entry name" value="DNA-BINDING TRANSCRIPTIONAL ACTIVATOR DEVR_DOSR"/>
    <property type="match status" value="1"/>
</dbReference>
<protein>
    <submittedName>
        <fullName evidence="4">LuxR family transcriptional regulator</fullName>
    </submittedName>
</protein>
<dbReference type="PANTHER" id="PTHR44688:SF16">
    <property type="entry name" value="DNA-BINDING TRANSCRIPTIONAL ACTIVATOR DEVR_DOSR"/>
    <property type="match status" value="1"/>
</dbReference>
<dbReference type="InterPro" id="IPR005143">
    <property type="entry name" value="TF_LuxR_autoind-bd_dom"/>
</dbReference>
<dbReference type="GO" id="GO:0003677">
    <property type="term" value="F:DNA binding"/>
    <property type="evidence" value="ECO:0007669"/>
    <property type="project" value="UniProtKB-KW"/>
</dbReference>
<dbReference type="Gene3D" id="1.10.10.10">
    <property type="entry name" value="Winged helix-like DNA-binding domain superfamily/Winged helix DNA-binding domain"/>
    <property type="match status" value="1"/>
</dbReference>
<dbReference type="Gene3D" id="3.30.450.80">
    <property type="entry name" value="Transcription factor LuxR-like, autoinducer-binding domain"/>
    <property type="match status" value="1"/>
</dbReference>
<evidence type="ECO:0000313" key="5">
    <source>
        <dbReference type="Proteomes" id="UP000253250"/>
    </source>
</evidence>
<dbReference type="AlphaFoldDB" id="A0A1C2G308"/>
<comment type="caution">
    <text evidence="4">The sequence shown here is derived from an EMBL/GenBank/DDBJ whole genome shotgun (WGS) entry which is preliminary data.</text>
</comment>
<dbReference type="Pfam" id="PF00196">
    <property type="entry name" value="GerE"/>
    <property type="match status" value="1"/>
</dbReference>
<keyword evidence="5" id="KW-1185">Reference proteome</keyword>
<dbReference type="STRING" id="163359.A9R16_09730"/>
<evidence type="ECO:0000256" key="1">
    <source>
        <dbReference type="ARBA" id="ARBA00023015"/>
    </source>
</evidence>
<sequence length="257" mass="28739">MRKRLARLSRRDLLNVAEISHVTAGADSIEAANTVFRSIYGLLPVRGVICILARWEADGGIREVRQLLNFGYPPEWLALYRERRYDRVDPVMRGYHGGKDVQVWSQAFRAARSATERAFIEACMAFDLREGVTVGRSGTDGCGSLLSFWGNALGQAARHRTIIECLAPAVHDLLLRLSRPGIGLWPQDANRGLTPREQQTLYWASLGKTTWEIGRIVGIRERTVMFHVGNAMRKLEARNRAQAIAKATLLGILAHPP</sequence>
<dbReference type="PRINTS" id="PR00038">
    <property type="entry name" value="HTHLUXR"/>
</dbReference>
<dbReference type="OrthoDB" id="9774661at2"/>
<dbReference type="GO" id="GO:0006355">
    <property type="term" value="P:regulation of DNA-templated transcription"/>
    <property type="evidence" value="ECO:0007669"/>
    <property type="project" value="InterPro"/>
</dbReference>
<dbReference type="InterPro" id="IPR000792">
    <property type="entry name" value="Tscrpt_reg_LuxR_C"/>
</dbReference>
<dbReference type="PROSITE" id="PS00622">
    <property type="entry name" value="HTH_LUXR_1"/>
    <property type="match status" value="1"/>
</dbReference>
<dbReference type="SUPFAM" id="SSF75516">
    <property type="entry name" value="Pheromone-binding domain of LuxR-like quorum-sensing transcription factors"/>
    <property type="match status" value="1"/>
</dbReference>
<name>A0A1C2G308_9GAMM</name>
<proteinExistence type="predicted"/>
<dbReference type="EMBL" id="PSYR01000001">
    <property type="protein sequence ID" value="RCN59396.1"/>
    <property type="molecule type" value="Genomic_DNA"/>
</dbReference>
<evidence type="ECO:0000256" key="3">
    <source>
        <dbReference type="ARBA" id="ARBA00023163"/>
    </source>
</evidence>
<evidence type="ECO:0000313" key="4">
    <source>
        <dbReference type="EMBL" id="RCN59396.1"/>
    </source>
</evidence>
<keyword evidence="2" id="KW-0238">DNA-binding</keyword>
<dbReference type="Proteomes" id="UP000253250">
    <property type="component" value="Unassembled WGS sequence"/>
</dbReference>
<dbReference type="PROSITE" id="PS50043">
    <property type="entry name" value="HTH_LUXR_2"/>
    <property type="match status" value="1"/>
</dbReference>
<dbReference type="Pfam" id="PF03472">
    <property type="entry name" value="Autoind_bind"/>
    <property type="match status" value="1"/>
</dbReference>
<gene>
    <name evidence="4" type="ORF">C4900_06790</name>
</gene>
<dbReference type="RefSeq" id="WP_065969503.1">
    <property type="nucleotide sequence ID" value="NZ_CP080624.1"/>
</dbReference>
<dbReference type="SUPFAM" id="SSF46894">
    <property type="entry name" value="C-terminal effector domain of the bipartite response regulators"/>
    <property type="match status" value="1"/>
</dbReference>
<accession>A0A1C2G308</accession>
<dbReference type="SMART" id="SM00421">
    <property type="entry name" value="HTH_LUXR"/>
    <property type="match status" value="1"/>
</dbReference>
<keyword evidence="3" id="KW-0804">Transcription</keyword>
<dbReference type="InterPro" id="IPR036388">
    <property type="entry name" value="WH-like_DNA-bd_sf"/>
</dbReference>
<dbReference type="InterPro" id="IPR016032">
    <property type="entry name" value="Sig_transdc_resp-reg_C-effctor"/>
</dbReference>
<dbReference type="CDD" id="cd06170">
    <property type="entry name" value="LuxR_C_like"/>
    <property type="match status" value="1"/>
</dbReference>
<organism evidence="4 5">
    <name type="scientific">Acidiferrobacter thiooxydans</name>
    <dbReference type="NCBI Taxonomy" id="163359"/>
    <lineage>
        <taxon>Bacteria</taxon>
        <taxon>Pseudomonadati</taxon>
        <taxon>Pseudomonadota</taxon>
        <taxon>Gammaproteobacteria</taxon>
        <taxon>Acidiferrobacterales</taxon>
        <taxon>Acidiferrobacteraceae</taxon>
        <taxon>Acidiferrobacter</taxon>
    </lineage>
</organism>
<keyword evidence="1" id="KW-0805">Transcription regulation</keyword>
<evidence type="ECO:0000256" key="2">
    <source>
        <dbReference type="ARBA" id="ARBA00023125"/>
    </source>
</evidence>